<sequence length="241" mass="26194">MRCLFALVPLSCAVLLPFFADAVPPPAAVRSARPAARQAVAAQRQPPAGMERQCKCAEIKPCKDRYQKTMEPCLDTCQSHITSLGGNFRQVKACFTPKESLLNSAMRCTERQHDNACSHSSAAQFVPKRYGQTLENEAMVEIDRMIGRMGLDKSGSMKKLVSVSKKLFGCLKQCMAKRAGNCEKQLKCGLLLPSDSAMVQKTKSCALNNGFNTATAQQTCHCVANAGVKDLKSVCNKVVIS</sequence>
<feature type="chain" id="PRO_5044802111" evidence="1">
    <location>
        <begin position="23"/>
        <end position="241"/>
    </location>
</feature>
<accession>A0ABD2M532</accession>
<reference evidence="2 3" key="1">
    <citation type="submission" date="2024-10" db="EMBL/GenBank/DDBJ databases">
        <authorList>
            <person name="Kim D."/>
        </authorList>
    </citation>
    <scope>NUCLEOTIDE SEQUENCE [LARGE SCALE GENOMIC DNA]</scope>
    <source>
        <strain evidence="2">BH-2024</strain>
    </source>
</reference>
<evidence type="ECO:0000256" key="1">
    <source>
        <dbReference type="SAM" id="SignalP"/>
    </source>
</evidence>
<organism evidence="2 3">
    <name type="scientific">Heterodera trifolii</name>
    <dbReference type="NCBI Taxonomy" id="157864"/>
    <lineage>
        <taxon>Eukaryota</taxon>
        <taxon>Metazoa</taxon>
        <taxon>Ecdysozoa</taxon>
        <taxon>Nematoda</taxon>
        <taxon>Chromadorea</taxon>
        <taxon>Rhabditida</taxon>
        <taxon>Tylenchina</taxon>
        <taxon>Tylenchomorpha</taxon>
        <taxon>Tylenchoidea</taxon>
        <taxon>Heteroderidae</taxon>
        <taxon>Heteroderinae</taxon>
        <taxon>Heterodera</taxon>
    </lineage>
</organism>
<dbReference type="PANTHER" id="PTHR34401:SF3">
    <property type="entry name" value="DB DOMAIN-CONTAINING PROTEIN"/>
    <property type="match status" value="1"/>
</dbReference>
<protein>
    <submittedName>
        <fullName evidence="2">Uncharacterized protein</fullName>
    </submittedName>
</protein>
<gene>
    <name evidence="2" type="ORF">niasHT_000435</name>
</gene>
<keyword evidence="3" id="KW-1185">Reference proteome</keyword>
<evidence type="ECO:0000313" key="3">
    <source>
        <dbReference type="Proteomes" id="UP001620626"/>
    </source>
</evidence>
<dbReference type="Proteomes" id="UP001620626">
    <property type="component" value="Unassembled WGS sequence"/>
</dbReference>
<dbReference type="AlphaFoldDB" id="A0ABD2M532"/>
<dbReference type="PANTHER" id="PTHR34401">
    <property type="entry name" value="PROTEIN CBG12388-RELATED"/>
    <property type="match status" value="1"/>
</dbReference>
<dbReference type="EMBL" id="JBICBT010000174">
    <property type="protein sequence ID" value="KAL3121870.1"/>
    <property type="molecule type" value="Genomic_DNA"/>
</dbReference>
<feature type="signal peptide" evidence="1">
    <location>
        <begin position="1"/>
        <end position="22"/>
    </location>
</feature>
<proteinExistence type="predicted"/>
<evidence type="ECO:0000313" key="2">
    <source>
        <dbReference type="EMBL" id="KAL3121870.1"/>
    </source>
</evidence>
<comment type="caution">
    <text evidence="2">The sequence shown here is derived from an EMBL/GenBank/DDBJ whole genome shotgun (WGS) entry which is preliminary data.</text>
</comment>
<keyword evidence="1" id="KW-0732">Signal</keyword>
<name>A0ABD2M532_9BILA</name>